<feature type="compositionally biased region" description="Pro residues" evidence="1">
    <location>
        <begin position="1"/>
        <end position="11"/>
    </location>
</feature>
<dbReference type="SUPFAM" id="SSF52540">
    <property type="entry name" value="P-loop containing nucleoside triphosphate hydrolases"/>
    <property type="match status" value="1"/>
</dbReference>
<dbReference type="Proteomes" id="UP000217768">
    <property type="component" value="Unassembled WGS sequence"/>
</dbReference>
<dbReference type="GO" id="GO:0016887">
    <property type="term" value="F:ATP hydrolysis activity"/>
    <property type="evidence" value="ECO:0007669"/>
    <property type="project" value="TreeGrafter"/>
</dbReference>
<dbReference type="EMBL" id="NSFD01000056">
    <property type="protein sequence ID" value="PBA23722.1"/>
    <property type="molecule type" value="Genomic_DNA"/>
</dbReference>
<dbReference type="GO" id="GO:0051782">
    <property type="term" value="P:negative regulation of cell division"/>
    <property type="evidence" value="ECO:0007669"/>
    <property type="project" value="TreeGrafter"/>
</dbReference>
<dbReference type="GO" id="GO:0005829">
    <property type="term" value="C:cytosol"/>
    <property type="evidence" value="ECO:0007669"/>
    <property type="project" value="TreeGrafter"/>
</dbReference>
<evidence type="ECO:0000259" key="2">
    <source>
        <dbReference type="Pfam" id="PF13614"/>
    </source>
</evidence>
<dbReference type="GO" id="GO:0009898">
    <property type="term" value="C:cytoplasmic side of plasma membrane"/>
    <property type="evidence" value="ECO:0007669"/>
    <property type="project" value="TreeGrafter"/>
</dbReference>
<sequence length="407" mass="45550">MNPPQNPPPQRSEPEPAADSPEEMTTVVDRGEWQGADNQAPPLYPYEQGRPYRQRQQPPGHQQQPAPYAGPEQVRPYSPPPAVSVPATRVPARRDVRDDSEYVALDKTDVRRMSVPAEHGWRAALNKIVPGITIGPGKDERYEISLKERVIRPVRTTFTVAVLNLKGGVGKTTATKALGSIMCDVRGDKVIAVDLDNDSGNLTERHGRETHLSIIELVSDPSVSRYHDVRAHTSSDKVSKLEVLAQPEFARAERTVEREDFEAAMALLQEYYSVVLLDCGTALKSDLMKAVLHESRAVVVVTNASIDALRETDHTLDWLRHNGYLKLLENLVLIINHTEAGKPNVVVDKVVEQFTRKIPQERIFVTPFDRHVHEGREINLKLLSKKSRRRYLEIAAAVSDLFPKTAS</sequence>
<dbReference type="Gene3D" id="3.40.50.300">
    <property type="entry name" value="P-loop containing nucleotide triphosphate hydrolases"/>
    <property type="match status" value="1"/>
</dbReference>
<dbReference type="PANTHER" id="PTHR43384:SF14">
    <property type="entry name" value="ESX-1 SECRETION-ASSOCIATED PROTEIN ESPI"/>
    <property type="match status" value="1"/>
</dbReference>
<reference evidence="3 4" key="1">
    <citation type="submission" date="2017-08" db="EMBL/GenBank/DDBJ databases">
        <title>Phylogenetic analysis of Mycobacterium avium complex whole genomes.</title>
        <authorList>
            <person name="Caverly L.J."/>
            <person name="Spilker T."/>
            <person name="Lipuma J."/>
        </authorList>
    </citation>
    <scope>NUCLEOTIDE SEQUENCE [LARGE SCALE GENOMIC DNA]</scope>
    <source>
        <strain evidence="3 4">FLAC0165</strain>
    </source>
</reference>
<evidence type="ECO:0000313" key="4">
    <source>
        <dbReference type="Proteomes" id="UP000217768"/>
    </source>
</evidence>
<organism evidence="3 4">
    <name type="scientific">Mycobacterium avium</name>
    <dbReference type="NCBI Taxonomy" id="1764"/>
    <lineage>
        <taxon>Bacteria</taxon>
        <taxon>Bacillati</taxon>
        <taxon>Actinomycetota</taxon>
        <taxon>Actinomycetes</taxon>
        <taxon>Mycobacteriales</taxon>
        <taxon>Mycobacteriaceae</taxon>
        <taxon>Mycobacterium</taxon>
        <taxon>Mycobacterium avium complex (MAC)</taxon>
    </lineage>
</organism>
<dbReference type="Pfam" id="PF13614">
    <property type="entry name" value="AAA_31"/>
    <property type="match status" value="1"/>
</dbReference>
<comment type="caution">
    <text evidence="3">The sequence shown here is derived from an EMBL/GenBank/DDBJ whole genome shotgun (WGS) entry which is preliminary data.</text>
</comment>
<dbReference type="RefSeq" id="WP_033721495.1">
    <property type="nucleotide sequence ID" value="NZ_JAEKMM010000170.1"/>
</dbReference>
<dbReference type="GO" id="GO:0005524">
    <property type="term" value="F:ATP binding"/>
    <property type="evidence" value="ECO:0007669"/>
    <property type="project" value="TreeGrafter"/>
</dbReference>
<dbReference type="PANTHER" id="PTHR43384">
    <property type="entry name" value="SEPTUM SITE-DETERMINING PROTEIN MIND HOMOLOG, CHLOROPLASTIC-RELATED"/>
    <property type="match status" value="1"/>
</dbReference>
<gene>
    <name evidence="3" type="ORF">CKJ66_26935</name>
</gene>
<feature type="domain" description="AAA" evidence="2">
    <location>
        <begin position="159"/>
        <end position="308"/>
    </location>
</feature>
<evidence type="ECO:0000313" key="3">
    <source>
        <dbReference type="EMBL" id="PBA23722.1"/>
    </source>
</evidence>
<dbReference type="AlphaFoldDB" id="A0A2A2ZB01"/>
<protein>
    <submittedName>
        <fullName evidence="3">MinD/ParA family protein</fullName>
    </submittedName>
</protein>
<feature type="compositionally biased region" description="Low complexity" evidence="1">
    <location>
        <begin position="45"/>
        <end position="76"/>
    </location>
</feature>
<evidence type="ECO:0000256" key="1">
    <source>
        <dbReference type="SAM" id="MobiDB-lite"/>
    </source>
</evidence>
<dbReference type="InterPro" id="IPR027417">
    <property type="entry name" value="P-loop_NTPase"/>
</dbReference>
<dbReference type="InterPro" id="IPR025669">
    <property type="entry name" value="AAA_dom"/>
</dbReference>
<proteinExistence type="predicted"/>
<feature type="region of interest" description="Disordered" evidence="1">
    <location>
        <begin position="1"/>
        <end position="94"/>
    </location>
</feature>
<dbReference type="InterPro" id="IPR050625">
    <property type="entry name" value="ParA/MinD_ATPase"/>
</dbReference>
<name>A0A2A2ZB01_MYCAV</name>
<accession>A0A2A2ZB01</accession>